<accession>A0ABW1ZPD1</accession>
<organism evidence="1 2">
    <name type="scientific">Deinococcus multiflagellatus</name>
    <dbReference type="NCBI Taxonomy" id="1656887"/>
    <lineage>
        <taxon>Bacteria</taxon>
        <taxon>Thermotogati</taxon>
        <taxon>Deinococcota</taxon>
        <taxon>Deinococci</taxon>
        <taxon>Deinococcales</taxon>
        <taxon>Deinococcaceae</taxon>
        <taxon>Deinococcus</taxon>
    </lineage>
</organism>
<comment type="caution">
    <text evidence="1">The sequence shown here is derived from an EMBL/GenBank/DDBJ whole genome shotgun (WGS) entry which is preliminary data.</text>
</comment>
<keyword evidence="2" id="KW-1185">Reference proteome</keyword>
<proteinExistence type="predicted"/>
<evidence type="ECO:0000313" key="2">
    <source>
        <dbReference type="Proteomes" id="UP001596317"/>
    </source>
</evidence>
<evidence type="ECO:0008006" key="3">
    <source>
        <dbReference type="Google" id="ProtNLM"/>
    </source>
</evidence>
<gene>
    <name evidence="1" type="ORF">ACFP90_19725</name>
</gene>
<reference evidence="2" key="1">
    <citation type="journal article" date="2019" name="Int. J. Syst. Evol. Microbiol.">
        <title>The Global Catalogue of Microorganisms (GCM) 10K type strain sequencing project: providing services to taxonomists for standard genome sequencing and annotation.</title>
        <authorList>
            <consortium name="The Broad Institute Genomics Platform"/>
            <consortium name="The Broad Institute Genome Sequencing Center for Infectious Disease"/>
            <person name="Wu L."/>
            <person name="Ma J."/>
        </authorList>
    </citation>
    <scope>NUCLEOTIDE SEQUENCE [LARGE SCALE GENOMIC DNA]</scope>
    <source>
        <strain evidence="2">CCUG 63830</strain>
    </source>
</reference>
<protein>
    <recommendedName>
        <fullName evidence="3">HTH HARE-type domain-containing protein</fullName>
    </recommendedName>
</protein>
<sequence length="76" mass="8571">MTNKELHERVMRATQQMVQVLEGAGGRMPSQALMDTVVQNNRGTRAVDAELAMYYLMDQKQLVRVRDGVKYTAAAQ</sequence>
<name>A0ABW1ZPD1_9DEIO</name>
<dbReference type="RefSeq" id="WP_224610296.1">
    <property type="nucleotide sequence ID" value="NZ_JAIQXV010000014.1"/>
</dbReference>
<evidence type="ECO:0000313" key="1">
    <source>
        <dbReference type="EMBL" id="MFC6662300.1"/>
    </source>
</evidence>
<dbReference type="Proteomes" id="UP001596317">
    <property type="component" value="Unassembled WGS sequence"/>
</dbReference>
<dbReference type="EMBL" id="JBHSWB010000001">
    <property type="protein sequence ID" value="MFC6662300.1"/>
    <property type="molecule type" value="Genomic_DNA"/>
</dbReference>